<proteinExistence type="inferred from homology"/>
<dbReference type="InterPro" id="IPR050515">
    <property type="entry name" value="Beta-lactam/transpept"/>
</dbReference>
<dbReference type="GO" id="GO:0009002">
    <property type="term" value="F:serine-type D-Ala-D-Ala carboxypeptidase activity"/>
    <property type="evidence" value="ECO:0007669"/>
    <property type="project" value="UniProtKB-EC"/>
</dbReference>
<dbReference type="Pfam" id="PF00905">
    <property type="entry name" value="Transpeptidase"/>
    <property type="match status" value="1"/>
</dbReference>
<keyword evidence="11" id="KW-1185">Reference proteome</keyword>
<protein>
    <recommendedName>
        <fullName evidence="4">serine-type D-Ala-D-Ala carboxypeptidase</fullName>
        <ecNumber evidence="4">3.4.16.4</ecNumber>
    </recommendedName>
</protein>
<dbReference type="InterPro" id="IPR001460">
    <property type="entry name" value="PCN-bd_Tpept"/>
</dbReference>
<dbReference type="SUPFAM" id="SSF56519">
    <property type="entry name" value="Penicillin binding protein dimerisation domain"/>
    <property type="match status" value="1"/>
</dbReference>
<dbReference type="InterPro" id="IPR036138">
    <property type="entry name" value="PBP_dimer_sf"/>
</dbReference>
<dbReference type="GO" id="GO:0005886">
    <property type="term" value="C:plasma membrane"/>
    <property type="evidence" value="ECO:0007669"/>
    <property type="project" value="TreeGrafter"/>
</dbReference>
<comment type="pathway">
    <text evidence="2">Cell wall biogenesis; peptidoglycan biosynthesis.</text>
</comment>
<name>A0A3A1R4H7_9BACI</name>
<evidence type="ECO:0000256" key="7">
    <source>
        <dbReference type="SAM" id="Phobius"/>
    </source>
</evidence>
<evidence type="ECO:0000256" key="4">
    <source>
        <dbReference type="ARBA" id="ARBA00012448"/>
    </source>
</evidence>
<dbReference type="AlphaFoldDB" id="A0A3A1R4H7"/>
<comment type="similarity">
    <text evidence="3">Belongs to the transpeptidase family.</text>
</comment>
<comment type="catalytic activity">
    <reaction evidence="6">
        <text>Preferential cleavage: (Ac)2-L-Lys-D-Ala-|-D-Ala. Also transpeptidation of peptidyl-alanyl moieties that are N-acyl substituents of D-alanine.</text>
        <dbReference type="EC" id="3.4.16.4"/>
    </reaction>
</comment>
<gene>
    <name evidence="10" type="ORF">D3H55_03385</name>
</gene>
<feature type="domain" description="Penicillin-binding protein dimerisation" evidence="9">
    <location>
        <begin position="59"/>
        <end position="216"/>
    </location>
</feature>
<evidence type="ECO:0000256" key="6">
    <source>
        <dbReference type="ARBA" id="ARBA00034000"/>
    </source>
</evidence>
<dbReference type="Proteomes" id="UP000265801">
    <property type="component" value="Unassembled WGS sequence"/>
</dbReference>
<dbReference type="Gene3D" id="3.40.710.10">
    <property type="entry name" value="DD-peptidase/beta-lactamase superfamily"/>
    <property type="match status" value="1"/>
</dbReference>
<dbReference type="PANTHER" id="PTHR30627">
    <property type="entry name" value="PEPTIDOGLYCAN D,D-TRANSPEPTIDASE"/>
    <property type="match status" value="1"/>
</dbReference>
<comment type="caution">
    <text evidence="10">The sequence shown here is derived from an EMBL/GenBank/DDBJ whole genome shotgun (WGS) entry which is preliminary data.</text>
</comment>
<dbReference type="EMBL" id="QXIR01000003">
    <property type="protein sequence ID" value="RIW37628.1"/>
    <property type="molecule type" value="Genomic_DNA"/>
</dbReference>
<organism evidence="10 11">
    <name type="scientific">Bacillus salacetis</name>
    <dbReference type="NCBI Taxonomy" id="2315464"/>
    <lineage>
        <taxon>Bacteria</taxon>
        <taxon>Bacillati</taxon>
        <taxon>Bacillota</taxon>
        <taxon>Bacilli</taxon>
        <taxon>Bacillales</taxon>
        <taxon>Bacillaceae</taxon>
        <taxon>Bacillus</taxon>
    </lineage>
</organism>
<dbReference type="SUPFAM" id="SSF56601">
    <property type="entry name" value="beta-lactamase/transpeptidase-like"/>
    <property type="match status" value="1"/>
</dbReference>
<comment type="subcellular location">
    <subcellularLocation>
        <location evidence="1">Membrane</location>
    </subcellularLocation>
</comment>
<keyword evidence="5 7" id="KW-0472">Membrane</keyword>
<feature type="transmembrane region" description="Helical" evidence="7">
    <location>
        <begin position="7"/>
        <end position="25"/>
    </location>
</feature>
<evidence type="ECO:0000256" key="5">
    <source>
        <dbReference type="ARBA" id="ARBA00023136"/>
    </source>
</evidence>
<evidence type="ECO:0000256" key="1">
    <source>
        <dbReference type="ARBA" id="ARBA00004370"/>
    </source>
</evidence>
<keyword evidence="7" id="KW-1133">Transmembrane helix</keyword>
<evidence type="ECO:0000256" key="3">
    <source>
        <dbReference type="ARBA" id="ARBA00007171"/>
    </source>
</evidence>
<evidence type="ECO:0000313" key="11">
    <source>
        <dbReference type="Proteomes" id="UP000265801"/>
    </source>
</evidence>
<dbReference type="UniPathway" id="UPA00219"/>
<sequence>MRKKRIYFFSGVVLVIMIGLLTRLVQIQLMEAEAFSEHKVNLIENSVKQRTQQLIIDEGRGSFLDRKGESINYESKNVLVLFPFLARIDWDAAKVADILQINENRLLGEIEEAKEPFVYGGKTPYILNENQMNEINRLELKGVFALKRKYPKDTVAAQQLIGLTGENEERFHERYPDRVKGATQKIGISGLEKSFDEWMIAEQESKLIYHVDARGGPLFGVDVKYLAAANPFYPLDIQTTIDSGLQLKMEELVDKHNIKRGGAVLLDVESGDVLASVSRPVVQKGEPFSDDGAKNLMTTQLVPGSVFKTVVASAAIDLNLIDENVVFNCDETIYGKPAPNPHGTININESFAVSCNRTFADIAKSLIEKDDKTLDLYAERLGLTGDIGWKGSIFHYENFEQLPIDRGRIFINEDEKKEAGYVAQTGIGQREVRVTPLGVANMMATIARGGTRQSVRTVSEIQYKNGTELVDFPVQELEKHALSPYTAMKMQQYLRNVVAGETGTARFLNTASYEIAGKTGTAQTGRSVDGKELYNKWFAGYFPFDNPKYALAVVNMDVLEYEGGIYPVFKDIADMLYENSEMEAES</sequence>
<keyword evidence="7" id="KW-0812">Transmembrane</keyword>
<dbReference type="Gene3D" id="3.90.1310.10">
    <property type="entry name" value="Penicillin-binding protein 2a (Domain 2)"/>
    <property type="match status" value="1"/>
</dbReference>
<evidence type="ECO:0000256" key="2">
    <source>
        <dbReference type="ARBA" id="ARBA00004752"/>
    </source>
</evidence>
<evidence type="ECO:0000313" key="10">
    <source>
        <dbReference type="EMBL" id="RIW37628.1"/>
    </source>
</evidence>
<evidence type="ECO:0000259" key="8">
    <source>
        <dbReference type="Pfam" id="PF00905"/>
    </source>
</evidence>
<dbReference type="GO" id="GO:0008658">
    <property type="term" value="F:penicillin binding"/>
    <property type="evidence" value="ECO:0007669"/>
    <property type="project" value="InterPro"/>
</dbReference>
<dbReference type="Pfam" id="PF03717">
    <property type="entry name" value="PBP_dimer"/>
    <property type="match status" value="1"/>
</dbReference>
<evidence type="ECO:0000259" key="9">
    <source>
        <dbReference type="Pfam" id="PF03717"/>
    </source>
</evidence>
<dbReference type="EC" id="3.4.16.4" evidence="4"/>
<feature type="domain" description="Penicillin-binding protein transpeptidase" evidence="8">
    <location>
        <begin position="261"/>
        <end position="565"/>
    </location>
</feature>
<dbReference type="InterPro" id="IPR005311">
    <property type="entry name" value="PBP_dimer"/>
</dbReference>
<dbReference type="GO" id="GO:0071555">
    <property type="term" value="P:cell wall organization"/>
    <property type="evidence" value="ECO:0007669"/>
    <property type="project" value="TreeGrafter"/>
</dbReference>
<dbReference type="PANTHER" id="PTHR30627:SF24">
    <property type="entry name" value="PENICILLIN-BINDING PROTEIN 4B"/>
    <property type="match status" value="1"/>
</dbReference>
<reference evidence="10 11" key="1">
    <citation type="submission" date="2018-09" db="EMBL/GenBank/DDBJ databases">
        <title>Bacillus saliacetes sp. nov., isolated from Thai shrimp paste (Ka-pi).</title>
        <authorList>
            <person name="Daroonpunt R."/>
            <person name="Tanasupawat S."/>
            <person name="Yiamsombut S."/>
        </authorList>
    </citation>
    <scope>NUCLEOTIDE SEQUENCE [LARGE SCALE GENOMIC DNA]</scope>
    <source>
        <strain evidence="10 11">SKP7-4</strain>
    </source>
</reference>
<accession>A0A3A1R4H7</accession>
<dbReference type="InterPro" id="IPR012338">
    <property type="entry name" value="Beta-lactam/transpept-like"/>
</dbReference>
<dbReference type="GO" id="GO:0071972">
    <property type="term" value="F:peptidoglycan L,D-transpeptidase activity"/>
    <property type="evidence" value="ECO:0007669"/>
    <property type="project" value="TreeGrafter"/>
</dbReference>
<dbReference type="OrthoDB" id="2985542at2"/>
<dbReference type="GO" id="GO:0009252">
    <property type="term" value="P:peptidoglycan biosynthetic process"/>
    <property type="evidence" value="ECO:0007669"/>
    <property type="project" value="UniProtKB-UniPathway"/>
</dbReference>
<dbReference type="RefSeq" id="WP_119545509.1">
    <property type="nucleotide sequence ID" value="NZ_QXIR01000003.1"/>
</dbReference>